<proteinExistence type="predicted"/>
<dbReference type="Proteomes" id="UP001175228">
    <property type="component" value="Unassembled WGS sequence"/>
</dbReference>
<evidence type="ECO:0000313" key="3">
    <source>
        <dbReference type="Proteomes" id="UP001175228"/>
    </source>
</evidence>
<dbReference type="AlphaFoldDB" id="A0AA39P997"/>
<name>A0AA39P997_9AGAR</name>
<sequence>MSTTMFLRHSRCYLLGGLASRLLIWSRARCCLCNTCPGMDDTPSRSHATRTPYHLALSMHPTVSLTFRLNRPPCADTNYSCYRHTYRPTQDEAQDNGYGTC</sequence>
<keyword evidence="3" id="KW-1185">Reference proteome</keyword>
<reference evidence="2" key="1">
    <citation type="submission" date="2023-06" db="EMBL/GenBank/DDBJ databases">
        <authorList>
            <consortium name="Lawrence Berkeley National Laboratory"/>
            <person name="Ahrendt S."/>
            <person name="Sahu N."/>
            <person name="Indic B."/>
            <person name="Wong-Bajracharya J."/>
            <person name="Merenyi Z."/>
            <person name="Ke H.-M."/>
            <person name="Monk M."/>
            <person name="Kocsube S."/>
            <person name="Drula E."/>
            <person name="Lipzen A."/>
            <person name="Balint B."/>
            <person name="Henrissat B."/>
            <person name="Andreopoulos B."/>
            <person name="Martin F.M."/>
            <person name="Harder C.B."/>
            <person name="Rigling D."/>
            <person name="Ford K.L."/>
            <person name="Foster G.D."/>
            <person name="Pangilinan J."/>
            <person name="Papanicolaou A."/>
            <person name="Barry K."/>
            <person name="LaButti K."/>
            <person name="Viragh M."/>
            <person name="Koriabine M."/>
            <person name="Yan M."/>
            <person name="Riley R."/>
            <person name="Champramary S."/>
            <person name="Plett K.L."/>
            <person name="Tsai I.J."/>
            <person name="Slot J."/>
            <person name="Sipos G."/>
            <person name="Plett J."/>
            <person name="Nagy L.G."/>
            <person name="Grigoriev I.V."/>
        </authorList>
    </citation>
    <scope>NUCLEOTIDE SEQUENCE</scope>
    <source>
        <strain evidence="2">HWK02</strain>
    </source>
</reference>
<dbReference type="EMBL" id="JAUEPU010000084">
    <property type="protein sequence ID" value="KAK0479958.1"/>
    <property type="molecule type" value="Genomic_DNA"/>
</dbReference>
<feature type="chain" id="PRO_5041215776" description="Secreted protein" evidence="1">
    <location>
        <begin position="31"/>
        <end position="101"/>
    </location>
</feature>
<accession>A0AA39P997</accession>
<evidence type="ECO:0000313" key="2">
    <source>
        <dbReference type="EMBL" id="KAK0479958.1"/>
    </source>
</evidence>
<evidence type="ECO:0008006" key="4">
    <source>
        <dbReference type="Google" id="ProtNLM"/>
    </source>
</evidence>
<organism evidence="2 3">
    <name type="scientific">Armillaria luteobubalina</name>
    <dbReference type="NCBI Taxonomy" id="153913"/>
    <lineage>
        <taxon>Eukaryota</taxon>
        <taxon>Fungi</taxon>
        <taxon>Dikarya</taxon>
        <taxon>Basidiomycota</taxon>
        <taxon>Agaricomycotina</taxon>
        <taxon>Agaricomycetes</taxon>
        <taxon>Agaricomycetidae</taxon>
        <taxon>Agaricales</taxon>
        <taxon>Marasmiineae</taxon>
        <taxon>Physalacriaceae</taxon>
        <taxon>Armillaria</taxon>
    </lineage>
</organism>
<gene>
    <name evidence="2" type="ORF">EDD18DRAFT_1206497</name>
</gene>
<keyword evidence="1" id="KW-0732">Signal</keyword>
<comment type="caution">
    <text evidence="2">The sequence shown here is derived from an EMBL/GenBank/DDBJ whole genome shotgun (WGS) entry which is preliminary data.</text>
</comment>
<evidence type="ECO:0000256" key="1">
    <source>
        <dbReference type="SAM" id="SignalP"/>
    </source>
</evidence>
<feature type="signal peptide" evidence="1">
    <location>
        <begin position="1"/>
        <end position="30"/>
    </location>
</feature>
<protein>
    <recommendedName>
        <fullName evidence="4">Secreted protein</fullName>
    </recommendedName>
</protein>